<reference evidence="4 5" key="1">
    <citation type="journal article" date="2014" name="Syst. Appl. Microbiol.">
        <title>Complete genomes of freshwater sulfur oxidizers Sulfuricella denitrificans skB26 and Sulfuritalea hydrogenivorans sk43H: genetic insights into the sulfur oxidation pathway of betaproteobacteria.</title>
        <authorList>
            <person name="Watanabe T."/>
            <person name="Kojima H."/>
            <person name="Fukui M."/>
        </authorList>
    </citation>
    <scope>NUCLEOTIDE SEQUENCE [LARGE SCALE GENOMIC DNA]</scope>
    <source>
        <strain evidence="4">DSM22779</strain>
    </source>
</reference>
<name>W0SCE7_9PROT</name>
<dbReference type="SUPFAM" id="SSF52540">
    <property type="entry name" value="P-loop containing nucleoside triphosphate hydrolases"/>
    <property type="match status" value="1"/>
</dbReference>
<proteinExistence type="predicted"/>
<dbReference type="STRING" id="1223802.SUTH_00910"/>
<protein>
    <submittedName>
        <fullName evidence="4">Putative MinD-related protein</fullName>
    </submittedName>
</protein>
<dbReference type="HOGENOM" id="CLU_1068119_0_0_4"/>
<evidence type="ECO:0000313" key="5">
    <source>
        <dbReference type="Proteomes" id="UP000031637"/>
    </source>
</evidence>
<dbReference type="Gene3D" id="3.40.50.300">
    <property type="entry name" value="P-loop containing nucleotide triphosphate hydrolases"/>
    <property type="match status" value="1"/>
</dbReference>
<keyword evidence="2" id="KW-0067">ATP-binding</keyword>
<sequence length="282" mass="29754">MLEALHSTAGDQAAGLRRLFGARPPQVIAFVSGRDACGRTTLLVQTAAALAQAGHGVVIIDENPGPNNALSAFGTTSRHDLMDLVQGTRSVQQVMRPAAPLVRAVAASRFADELLHVDAVAADHLSAGLRQIQQGASFVMVDCAARRGGQISPLALAARHIVVVVAAQSVAITHAYALIKRLARERGRDAFQVVVTRARSGEEAQAIFDNLRRTAREHLGVRLDHLGSSCVPVTDHLADALQSRLPVGTGDAEGGGFLPFEVRPAQRRGASGHAPKHLESVL</sequence>
<dbReference type="PANTHER" id="PTHR43384:SF4">
    <property type="entry name" value="CELLULOSE BIOSYNTHESIS PROTEIN BCSQ-RELATED"/>
    <property type="match status" value="1"/>
</dbReference>
<dbReference type="EMBL" id="AP012547">
    <property type="protein sequence ID" value="BAO28716.1"/>
    <property type="molecule type" value="Genomic_DNA"/>
</dbReference>
<dbReference type="KEGG" id="shd:SUTH_00910"/>
<keyword evidence="1" id="KW-0547">Nucleotide-binding</keyword>
<dbReference type="InterPro" id="IPR050625">
    <property type="entry name" value="ParA/MinD_ATPase"/>
</dbReference>
<evidence type="ECO:0000259" key="3">
    <source>
        <dbReference type="Pfam" id="PF13614"/>
    </source>
</evidence>
<dbReference type="PANTHER" id="PTHR43384">
    <property type="entry name" value="SEPTUM SITE-DETERMINING PROTEIN MIND HOMOLOG, CHLOROPLASTIC-RELATED"/>
    <property type="match status" value="1"/>
</dbReference>
<accession>W0SCE7</accession>
<evidence type="ECO:0000256" key="1">
    <source>
        <dbReference type="ARBA" id="ARBA00022741"/>
    </source>
</evidence>
<dbReference type="AlphaFoldDB" id="W0SCE7"/>
<feature type="domain" description="AAA" evidence="3">
    <location>
        <begin position="26"/>
        <end position="182"/>
    </location>
</feature>
<dbReference type="Pfam" id="PF13614">
    <property type="entry name" value="AAA_31"/>
    <property type="match status" value="1"/>
</dbReference>
<dbReference type="GO" id="GO:0005829">
    <property type="term" value="C:cytosol"/>
    <property type="evidence" value="ECO:0007669"/>
    <property type="project" value="TreeGrafter"/>
</dbReference>
<dbReference type="GO" id="GO:0051782">
    <property type="term" value="P:negative regulation of cell division"/>
    <property type="evidence" value="ECO:0007669"/>
    <property type="project" value="TreeGrafter"/>
</dbReference>
<gene>
    <name evidence="4" type="ORF">SUTH_00910</name>
</gene>
<dbReference type="GO" id="GO:0009898">
    <property type="term" value="C:cytoplasmic side of plasma membrane"/>
    <property type="evidence" value="ECO:0007669"/>
    <property type="project" value="TreeGrafter"/>
</dbReference>
<dbReference type="Proteomes" id="UP000031637">
    <property type="component" value="Chromosome"/>
</dbReference>
<evidence type="ECO:0000313" key="4">
    <source>
        <dbReference type="EMBL" id="BAO28716.1"/>
    </source>
</evidence>
<dbReference type="GO" id="GO:0005524">
    <property type="term" value="F:ATP binding"/>
    <property type="evidence" value="ECO:0007669"/>
    <property type="project" value="UniProtKB-KW"/>
</dbReference>
<dbReference type="GO" id="GO:0016887">
    <property type="term" value="F:ATP hydrolysis activity"/>
    <property type="evidence" value="ECO:0007669"/>
    <property type="project" value="TreeGrafter"/>
</dbReference>
<evidence type="ECO:0000256" key="2">
    <source>
        <dbReference type="ARBA" id="ARBA00022840"/>
    </source>
</evidence>
<dbReference type="InterPro" id="IPR025669">
    <property type="entry name" value="AAA_dom"/>
</dbReference>
<dbReference type="RefSeq" id="WP_041097425.1">
    <property type="nucleotide sequence ID" value="NZ_AP012547.1"/>
</dbReference>
<keyword evidence="5" id="KW-1185">Reference proteome</keyword>
<organism evidence="4 5">
    <name type="scientific">Sulfuritalea hydrogenivorans sk43H</name>
    <dbReference type="NCBI Taxonomy" id="1223802"/>
    <lineage>
        <taxon>Bacteria</taxon>
        <taxon>Pseudomonadati</taxon>
        <taxon>Pseudomonadota</taxon>
        <taxon>Betaproteobacteria</taxon>
        <taxon>Nitrosomonadales</taxon>
        <taxon>Sterolibacteriaceae</taxon>
        <taxon>Sulfuritalea</taxon>
    </lineage>
</organism>
<dbReference type="InterPro" id="IPR027417">
    <property type="entry name" value="P-loop_NTPase"/>
</dbReference>